<name>A0A9D4JJL7_DREPO</name>
<reference evidence="1" key="2">
    <citation type="submission" date="2020-11" db="EMBL/GenBank/DDBJ databases">
        <authorList>
            <person name="McCartney M.A."/>
            <person name="Auch B."/>
            <person name="Kono T."/>
            <person name="Mallez S."/>
            <person name="Becker A."/>
            <person name="Gohl D.M."/>
            <person name="Silverstein K.A.T."/>
            <person name="Koren S."/>
            <person name="Bechman K.B."/>
            <person name="Herman A."/>
            <person name="Abrahante J.E."/>
            <person name="Garbe J."/>
        </authorList>
    </citation>
    <scope>NUCLEOTIDE SEQUENCE</scope>
    <source>
        <strain evidence="1">Duluth1</strain>
        <tissue evidence="1">Whole animal</tissue>
    </source>
</reference>
<evidence type="ECO:0000313" key="2">
    <source>
        <dbReference type="Proteomes" id="UP000828390"/>
    </source>
</evidence>
<gene>
    <name evidence="1" type="ORF">DPMN_142928</name>
</gene>
<organism evidence="1 2">
    <name type="scientific">Dreissena polymorpha</name>
    <name type="common">Zebra mussel</name>
    <name type="synonym">Mytilus polymorpha</name>
    <dbReference type="NCBI Taxonomy" id="45954"/>
    <lineage>
        <taxon>Eukaryota</taxon>
        <taxon>Metazoa</taxon>
        <taxon>Spiralia</taxon>
        <taxon>Lophotrochozoa</taxon>
        <taxon>Mollusca</taxon>
        <taxon>Bivalvia</taxon>
        <taxon>Autobranchia</taxon>
        <taxon>Heteroconchia</taxon>
        <taxon>Euheterodonta</taxon>
        <taxon>Imparidentia</taxon>
        <taxon>Neoheterodontei</taxon>
        <taxon>Myida</taxon>
        <taxon>Dreissenoidea</taxon>
        <taxon>Dreissenidae</taxon>
        <taxon>Dreissena</taxon>
    </lineage>
</organism>
<keyword evidence="2" id="KW-1185">Reference proteome</keyword>
<dbReference type="Proteomes" id="UP000828390">
    <property type="component" value="Unassembled WGS sequence"/>
</dbReference>
<dbReference type="AlphaFoldDB" id="A0A9D4JJL7"/>
<dbReference type="EMBL" id="JAIWYP010000006">
    <property type="protein sequence ID" value="KAH3814430.1"/>
    <property type="molecule type" value="Genomic_DNA"/>
</dbReference>
<sequence>MLPELLPESDRADQLFQGIDKVHHKRTRVEGTSNDKTSCKDPSNVVAEAISEASQIILTALGK</sequence>
<reference evidence="1" key="1">
    <citation type="journal article" date="2019" name="bioRxiv">
        <title>The Genome of the Zebra Mussel, Dreissena polymorpha: A Resource for Invasive Species Research.</title>
        <authorList>
            <person name="McCartney M.A."/>
            <person name="Auch B."/>
            <person name="Kono T."/>
            <person name="Mallez S."/>
            <person name="Zhang Y."/>
            <person name="Obille A."/>
            <person name="Becker A."/>
            <person name="Abrahante J.E."/>
            <person name="Garbe J."/>
            <person name="Badalamenti J.P."/>
            <person name="Herman A."/>
            <person name="Mangelson H."/>
            <person name="Liachko I."/>
            <person name="Sullivan S."/>
            <person name="Sone E.D."/>
            <person name="Koren S."/>
            <person name="Silverstein K.A.T."/>
            <person name="Beckman K.B."/>
            <person name="Gohl D.M."/>
        </authorList>
    </citation>
    <scope>NUCLEOTIDE SEQUENCE</scope>
    <source>
        <strain evidence="1">Duluth1</strain>
        <tissue evidence="1">Whole animal</tissue>
    </source>
</reference>
<comment type="caution">
    <text evidence="1">The sequence shown here is derived from an EMBL/GenBank/DDBJ whole genome shotgun (WGS) entry which is preliminary data.</text>
</comment>
<evidence type="ECO:0000313" key="1">
    <source>
        <dbReference type="EMBL" id="KAH3814430.1"/>
    </source>
</evidence>
<protein>
    <submittedName>
        <fullName evidence="1">Uncharacterized protein</fullName>
    </submittedName>
</protein>
<proteinExistence type="predicted"/>
<accession>A0A9D4JJL7</accession>